<evidence type="ECO:0008006" key="2">
    <source>
        <dbReference type="Google" id="ProtNLM"/>
    </source>
</evidence>
<dbReference type="AlphaFoldDB" id="A0A923GDC3"/>
<proteinExistence type="predicted"/>
<reference evidence="1" key="2">
    <citation type="submission" date="2020-07" db="EMBL/GenBank/DDBJ databases">
        <authorList>
            <person name="Lood C."/>
            <person name="Girard L."/>
        </authorList>
    </citation>
    <scope>NUCLEOTIDE SEQUENCE</scope>
    <source>
        <strain evidence="1">BW13M1</strain>
    </source>
</reference>
<reference evidence="1" key="1">
    <citation type="journal article" date="2020" name="Microorganisms">
        <title>Reliable Identification of Environmental Pseudomonas Isolates Using the rpoD Gene.</title>
        <authorList>
            <consortium name="The Broad Institute Genome Sequencing Platform"/>
            <person name="Girard L."/>
            <person name="Lood C."/>
            <person name="Rokni-Zadeh H."/>
            <person name="van Noort V."/>
            <person name="Lavigne R."/>
            <person name="De Mot R."/>
        </authorList>
    </citation>
    <scope>NUCLEOTIDE SEQUENCE</scope>
    <source>
        <strain evidence="1">BW13M1</strain>
    </source>
</reference>
<dbReference type="RefSeq" id="WP_186735970.1">
    <property type="nucleotide sequence ID" value="NZ_JABWRJ020000004.1"/>
</dbReference>
<name>A0A923GDC3_9PSED</name>
<dbReference type="EMBL" id="JABWRJ010000086">
    <property type="protein sequence ID" value="MBC3449404.1"/>
    <property type="molecule type" value="Genomic_DNA"/>
</dbReference>
<evidence type="ECO:0000313" key="1">
    <source>
        <dbReference type="EMBL" id="MBC3449404.1"/>
    </source>
</evidence>
<organism evidence="1">
    <name type="scientific">Pseudomonas peradeniyensis</name>
    <dbReference type="NCBI Taxonomy" id="2745488"/>
    <lineage>
        <taxon>Bacteria</taxon>
        <taxon>Pseudomonadati</taxon>
        <taxon>Pseudomonadota</taxon>
        <taxon>Gammaproteobacteria</taxon>
        <taxon>Pseudomonadales</taxon>
        <taxon>Pseudomonadaceae</taxon>
        <taxon>Pseudomonas</taxon>
    </lineage>
</organism>
<protein>
    <recommendedName>
        <fullName evidence="2">DUF4123 domain-containing protein</fullName>
    </recommendedName>
</protein>
<comment type="caution">
    <text evidence="1">The sequence shown here is derived from an EMBL/GenBank/DDBJ whole genome shotgun (WGS) entry which is preliminary data.</text>
</comment>
<accession>A0A923GDC3</accession>
<gene>
    <name evidence="1" type="ORF">HU751_26915</name>
</gene>
<sequence>MKPEYLLDLVAQARKPDDFLYLLLDPLANCGPEHPLSIAALTRQLGVEAVECVMRDDLAHLTAECPTLVELAAPGQPADTLLQLTAVHALSEVDFDRRHVCGWLLSEQPLPVIARHLAARCLTMPPVAGPATAPWFEPLRLELLHATMLDISDVLWPLSAWLYPTACGTFACVQGRAFARDLVIPHAVRELQYMAPQVRCLLGAWRLLNQSPPSYSPLAWKGPSSLPPQAPFHVYQLIVAAWARGLVDLDDASCLVLHQIMIHPRLLEHPTIQHDFNQAVAGECRLVSRFATYSDYDWSKVVAALPQSRSYP</sequence>